<sequence length="277" mass="33037">MKKIILMLTLLILAGCSTKFVYRNADWLTYWYLDDYISLDSEQEDRFDERLLDWLQWHKTQELGKYVAHLNEIKSDVQTGKISEQRIAEHQQKMLSHWHRVRSKLTPDLAQMAHMLSKEQVNELFVELTESEQKNAKRREKQTAEQRKKRWIEGNKDNLTQWLGKLTDEQELLLEEVHGKKSSTAELWHQYRTTYHQQLKALFDQPDRGENFTTTLLALLNDPEQFRSDELNKMNAHNQALDREFLVKIYHSLTDKQRARLVRELDELAEDLASLQE</sequence>
<dbReference type="PROSITE" id="PS51257">
    <property type="entry name" value="PROKAR_LIPOPROTEIN"/>
    <property type="match status" value="1"/>
</dbReference>
<organism evidence="1 2">
    <name type="scientific">Pseudoalteromonas byunsanensis</name>
    <dbReference type="NCBI Taxonomy" id="327939"/>
    <lineage>
        <taxon>Bacteria</taxon>
        <taxon>Pseudomonadati</taxon>
        <taxon>Pseudomonadota</taxon>
        <taxon>Gammaproteobacteria</taxon>
        <taxon>Alteromonadales</taxon>
        <taxon>Pseudoalteromonadaceae</taxon>
        <taxon>Pseudoalteromonas</taxon>
    </lineage>
</organism>
<evidence type="ECO:0000313" key="2">
    <source>
        <dbReference type="Proteomes" id="UP000180253"/>
    </source>
</evidence>
<reference evidence="1 2" key="1">
    <citation type="submission" date="2016-10" db="EMBL/GenBank/DDBJ databases">
        <title>Pseudoalteromonas amylolytica sp. nov., isolated from the surface seawater.</title>
        <authorList>
            <person name="Wu Y.-H."/>
            <person name="Cheng H."/>
            <person name="Jin X.-B."/>
            <person name="Wang C.-S."/>
            <person name="Xu X.-W."/>
        </authorList>
    </citation>
    <scope>NUCLEOTIDE SEQUENCE [LARGE SCALE GENOMIC DNA]</scope>
    <source>
        <strain evidence="1 2">JCM 12483</strain>
    </source>
</reference>
<dbReference type="EMBL" id="MNAN01000032">
    <property type="protein sequence ID" value="OHU94973.1"/>
    <property type="molecule type" value="Genomic_DNA"/>
</dbReference>
<proteinExistence type="predicted"/>
<dbReference type="InterPro" id="IPR016875">
    <property type="entry name" value="UCP028200"/>
</dbReference>
<accession>A0A1S1N6I9</accession>
<dbReference type="Proteomes" id="UP000180253">
    <property type="component" value="Unassembled WGS sequence"/>
</dbReference>
<dbReference type="PIRSF" id="PIRSF028200">
    <property type="entry name" value="UCP028200"/>
    <property type="match status" value="1"/>
</dbReference>
<dbReference type="Pfam" id="PF19795">
    <property type="entry name" value="DUF6279"/>
    <property type="match status" value="1"/>
</dbReference>
<dbReference type="RefSeq" id="WP_070992489.1">
    <property type="nucleotide sequence ID" value="NZ_CBCSHD010000018.1"/>
</dbReference>
<dbReference type="OrthoDB" id="5767052at2"/>
<name>A0A1S1N6I9_9GAMM</name>
<gene>
    <name evidence="1" type="ORF">BIW53_13230</name>
</gene>
<keyword evidence="2" id="KW-1185">Reference proteome</keyword>
<dbReference type="AlphaFoldDB" id="A0A1S1N6I9"/>
<evidence type="ECO:0000313" key="1">
    <source>
        <dbReference type="EMBL" id="OHU94973.1"/>
    </source>
</evidence>
<evidence type="ECO:0008006" key="3">
    <source>
        <dbReference type="Google" id="ProtNLM"/>
    </source>
</evidence>
<dbReference type="STRING" id="327939.BIW53_13230"/>
<comment type="caution">
    <text evidence="1">The sequence shown here is derived from an EMBL/GenBank/DDBJ whole genome shotgun (WGS) entry which is preliminary data.</text>
</comment>
<protein>
    <recommendedName>
        <fullName evidence="3">Lipoprotein</fullName>
    </recommendedName>
</protein>